<dbReference type="InterPro" id="IPR006143">
    <property type="entry name" value="RND_pump_MFP"/>
</dbReference>
<evidence type="ECO:0000313" key="9">
    <source>
        <dbReference type="Proteomes" id="UP000671879"/>
    </source>
</evidence>
<feature type="domain" description="Multidrug resistance protein MdtA-like alpha-helical hairpin" evidence="5">
    <location>
        <begin position="104"/>
        <end position="179"/>
    </location>
</feature>
<comment type="subcellular location">
    <subcellularLocation>
        <location evidence="1">Cell envelope</location>
    </subcellularLocation>
</comment>
<accession>A0A9Q7AB54</accession>
<evidence type="ECO:0000256" key="2">
    <source>
        <dbReference type="ARBA" id="ARBA00009477"/>
    </source>
</evidence>
<dbReference type="SUPFAM" id="SSF111369">
    <property type="entry name" value="HlyD-like secretion proteins"/>
    <property type="match status" value="1"/>
</dbReference>
<evidence type="ECO:0000256" key="1">
    <source>
        <dbReference type="ARBA" id="ARBA00004196"/>
    </source>
</evidence>
<dbReference type="KEGG" id="aram:KAR29_11060"/>
<evidence type="ECO:0000256" key="4">
    <source>
        <dbReference type="SAM" id="MobiDB-lite"/>
    </source>
</evidence>
<evidence type="ECO:0000259" key="7">
    <source>
        <dbReference type="Pfam" id="PF25954"/>
    </source>
</evidence>
<feature type="region of interest" description="Disordered" evidence="4">
    <location>
        <begin position="311"/>
        <end position="345"/>
    </location>
</feature>
<dbReference type="AlphaFoldDB" id="A0A9Q7AB54"/>
<evidence type="ECO:0000256" key="3">
    <source>
        <dbReference type="ARBA" id="ARBA00023054"/>
    </source>
</evidence>
<dbReference type="GO" id="GO:0016020">
    <property type="term" value="C:membrane"/>
    <property type="evidence" value="ECO:0007669"/>
    <property type="project" value="InterPro"/>
</dbReference>
<comment type="similarity">
    <text evidence="2">Belongs to the membrane fusion protein (MFP) (TC 8.A.1) family.</text>
</comment>
<keyword evidence="3" id="KW-0175">Coiled coil</keyword>
<evidence type="ECO:0000259" key="5">
    <source>
        <dbReference type="Pfam" id="PF25876"/>
    </source>
</evidence>
<name>A0A9Q7AB54_9BACT</name>
<dbReference type="GO" id="GO:0015562">
    <property type="term" value="F:efflux transmembrane transporter activity"/>
    <property type="evidence" value="ECO:0007669"/>
    <property type="project" value="InterPro"/>
</dbReference>
<dbReference type="NCBIfam" id="TIGR01730">
    <property type="entry name" value="RND_mfp"/>
    <property type="match status" value="1"/>
</dbReference>
<dbReference type="PANTHER" id="PTHR32347">
    <property type="entry name" value="EFFLUX SYSTEM COMPONENT YKNX-RELATED"/>
    <property type="match status" value="1"/>
</dbReference>
<organism evidence="8 9">
    <name type="scientific">Aminithiophilus ramosus</name>
    <dbReference type="NCBI Taxonomy" id="3029084"/>
    <lineage>
        <taxon>Bacteria</taxon>
        <taxon>Thermotogati</taxon>
        <taxon>Synergistota</taxon>
        <taxon>Synergistia</taxon>
        <taxon>Synergistales</taxon>
        <taxon>Aminithiophilaceae</taxon>
        <taxon>Aminithiophilus</taxon>
    </lineage>
</organism>
<feature type="domain" description="CusB-like beta-barrel" evidence="7">
    <location>
        <begin position="221"/>
        <end position="295"/>
    </location>
</feature>
<dbReference type="InterPro" id="IPR058624">
    <property type="entry name" value="MdtA-like_HH"/>
</dbReference>
<dbReference type="Gene3D" id="2.40.30.170">
    <property type="match status" value="1"/>
</dbReference>
<feature type="compositionally biased region" description="Gly residues" evidence="4">
    <location>
        <begin position="323"/>
        <end position="342"/>
    </location>
</feature>
<dbReference type="Gene3D" id="1.10.287.470">
    <property type="entry name" value="Helix hairpin bin"/>
    <property type="match status" value="1"/>
</dbReference>
<proteinExistence type="inferred from homology"/>
<dbReference type="InterPro" id="IPR058792">
    <property type="entry name" value="Beta-barrel_RND_2"/>
</dbReference>
<keyword evidence="9" id="KW-1185">Reference proteome</keyword>
<dbReference type="InterPro" id="IPR050465">
    <property type="entry name" value="UPF0194_transport"/>
</dbReference>
<dbReference type="GO" id="GO:0030313">
    <property type="term" value="C:cell envelope"/>
    <property type="evidence" value="ECO:0007669"/>
    <property type="project" value="UniProtKB-SubCell"/>
</dbReference>
<evidence type="ECO:0000259" key="6">
    <source>
        <dbReference type="Pfam" id="PF25917"/>
    </source>
</evidence>
<dbReference type="Pfam" id="PF25954">
    <property type="entry name" value="Beta-barrel_RND_2"/>
    <property type="match status" value="1"/>
</dbReference>
<dbReference type="Gene3D" id="2.40.50.100">
    <property type="match status" value="1"/>
</dbReference>
<sequence>MKKILVLLLLLGAAGGGFLHYRNRPEPAPRYLTAVVGRGDIVQTVSATGKLQAVNTVEVGTQVSGTISELYVDYNASVAKGQLLALIDSTLFEAERAKAAADVAAARASVAEAQANVDDARRTYERRKTLYEKDFIAAADVDSAETTVATTKARLLSARASVAQAEAALRRAETNLGYTRIVSPVDGIVVGKSISAGQTVAASYQTPTLFTIAEDLTKMQVEADVDEADIGYLAEGMSVAFSVDTYPESTFHGHVHQIRLEPSTTENVVTYSTIIHVDNPDMKLKPGMTANVEIEVATARDVLKVSAAALRFSPPEPAEGKKGQGGGQGKGQGKGNGNGTAQGGARLWTTDLRPISVRTGLSDGSFIEVSGDIEEGLEVVTAVIGQSNGDSARPRMPF</sequence>
<dbReference type="Pfam" id="PF25917">
    <property type="entry name" value="BSH_RND"/>
    <property type="match status" value="1"/>
</dbReference>
<dbReference type="Pfam" id="PF25876">
    <property type="entry name" value="HH_MFP_RND"/>
    <property type="match status" value="1"/>
</dbReference>
<reference evidence="9" key="1">
    <citation type="submission" date="2021-04" db="EMBL/GenBank/DDBJ databases">
        <title>A novel Synergistetes isolate from a pyrite-forming mixed culture.</title>
        <authorList>
            <person name="Bunk B."/>
            <person name="Sproer C."/>
            <person name="Spring S."/>
            <person name="Pester M."/>
        </authorList>
    </citation>
    <scope>NUCLEOTIDE SEQUENCE [LARGE SCALE GENOMIC DNA]</scope>
    <source>
        <strain evidence="9">J.5.4.2-T.3.5.2</strain>
    </source>
</reference>
<dbReference type="Proteomes" id="UP000671879">
    <property type="component" value="Chromosome"/>
</dbReference>
<protein>
    <submittedName>
        <fullName evidence="8">Efflux RND transporter periplasmic adaptor subunit</fullName>
    </submittedName>
</protein>
<dbReference type="RefSeq" id="WP_274373053.1">
    <property type="nucleotide sequence ID" value="NZ_CP072943.1"/>
</dbReference>
<gene>
    <name evidence="8" type="ORF">KAR29_11060</name>
</gene>
<evidence type="ECO:0000313" key="8">
    <source>
        <dbReference type="EMBL" id="QTX31863.1"/>
    </source>
</evidence>
<dbReference type="PANTHER" id="PTHR32347:SF14">
    <property type="entry name" value="EFFLUX SYSTEM COMPONENT YKNX-RELATED"/>
    <property type="match status" value="1"/>
</dbReference>
<dbReference type="EMBL" id="CP072943">
    <property type="protein sequence ID" value="QTX31863.1"/>
    <property type="molecule type" value="Genomic_DNA"/>
</dbReference>
<feature type="domain" description="Multidrug resistance protein MdtA-like barrel-sandwich hybrid" evidence="6">
    <location>
        <begin position="55"/>
        <end position="209"/>
    </location>
</feature>
<dbReference type="InterPro" id="IPR058625">
    <property type="entry name" value="MdtA-like_BSH"/>
</dbReference>